<feature type="chain" id="PRO_5021206130" description="DUF3829 domain-containing protein" evidence="1">
    <location>
        <begin position="26"/>
        <end position="349"/>
    </location>
</feature>
<dbReference type="OrthoDB" id="320877at2"/>
<gene>
    <name evidence="2" type="ORF">EHR06_06180</name>
</gene>
<comment type="caution">
    <text evidence="2">The sequence shown here is derived from an EMBL/GenBank/DDBJ whole genome shotgun (WGS) entry which is preliminary data.</text>
</comment>
<evidence type="ECO:0000313" key="2">
    <source>
        <dbReference type="EMBL" id="TGN01992.1"/>
    </source>
</evidence>
<organism evidence="2 3">
    <name type="scientific">Leptospira dzoumogneensis</name>
    <dbReference type="NCBI Taxonomy" id="2484904"/>
    <lineage>
        <taxon>Bacteria</taxon>
        <taxon>Pseudomonadati</taxon>
        <taxon>Spirochaetota</taxon>
        <taxon>Spirochaetia</taxon>
        <taxon>Leptospirales</taxon>
        <taxon>Leptospiraceae</taxon>
        <taxon>Leptospira</taxon>
    </lineage>
</organism>
<evidence type="ECO:0000256" key="1">
    <source>
        <dbReference type="SAM" id="SignalP"/>
    </source>
</evidence>
<proteinExistence type="predicted"/>
<dbReference type="AlphaFoldDB" id="A0A4Z1AW69"/>
<evidence type="ECO:0008006" key="4">
    <source>
        <dbReference type="Google" id="ProtNLM"/>
    </source>
</evidence>
<dbReference type="RefSeq" id="WP_135756202.1">
    <property type="nucleotide sequence ID" value="NZ_RQHS01000010.1"/>
</dbReference>
<sequence length="349" mass="40364">MKYKGMVWKILVTLLVFSFATNLTAKSPAEALKYLNELTDPIDKISADRLSYIQALAHSNSKQDKEAKRAAIITSVEKALLNANQATKYDGNSDLKDAVIKYLNVYYTVLREDYGKLVDLKEAAEQSYDAMEAYMLAEKKAGEKLHEAAEKFGKEQRVFAKDNDITLYESKDRMSQLLKKSGEVMSYKDEIYLIDFKPYKQEFYLLQALKDQDVKAIEQNRETLLKYAEEGLKLLDKVVPYEGDSSLIQACKNNLNFYKMEAKDQIPTLIEFHMKEARFDAYKKKFNEKEPKDRTQEDVDTHNKLLGEVNTLVPTYNKINQTLNKQRGVLIEQWNKSNKNFLSKHVPKK</sequence>
<accession>A0A4Z1AW69</accession>
<dbReference type="EMBL" id="RQHS01000010">
    <property type="protein sequence ID" value="TGN01992.1"/>
    <property type="molecule type" value="Genomic_DNA"/>
</dbReference>
<dbReference type="Proteomes" id="UP000297241">
    <property type="component" value="Unassembled WGS sequence"/>
</dbReference>
<keyword evidence="1" id="KW-0732">Signal</keyword>
<reference evidence="2" key="1">
    <citation type="journal article" date="2019" name="PLoS Negl. Trop. Dis.">
        <title>Revisiting the worldwide diversity of Leptospira species in the environment.</title>
        <authorList>
            <person name="Vincent A.T."/>
            <person name="Schiettekatte O."/>
            <person name="Bourhy P."/>
            <person name="Veyrier F.J."/>
            <person name="Picardeau M."/>
        </authorList>
    </citation>
    <scope>NUCLEOTIDE SEQUENCE [LARGE SCALE GENOMIC DNA]</scope>
    <source>
        <strain evidence="2">201601113</strain>
    </source>
</reference>
<evidence type="ECO:0000313" key="3">
    <source>
        <dbReference type="Proteomes" id="UP000297241"/>
    </source>
</evidence>
<protein>
    <recommendedName>
        <fullName evidence="4">DUF3829 domain-containing protein</fullName>
    </recommendedName>
</protein>
<name>A0A4Z1AW69_9LEPT</name>
<keyword evidence="3" id="KW-1185">Reference proteome</keyword>
<feature type="signal peptide" evidence="1">
    <location>
        <begin position="1"/>
        <end position="25"/>
    </location>
</feature>